<dbReference type="PANTHER" id="PTHR45266">
    <property type="entry name" value="OXALOACETATE DECARBOXYLASE ALPHA CHAIN"/>
    <property type="match status" value="1"/>
</dbReference>
<dbReference type="STRING" id="873448.STRPO_1140"/>
<proteinExistence type="predicted"/>
<dbReference type="GO" id="GO:0016829">
    <property type="term" value="F:lyase activity"/>
    <property type="evidence" value="ECO:0007669"/>
    <property type="project" value="UniProtKB-KW"/>
</dbReference>
<keyword evidence="1" id="KW-0092">Biotin</keyword>
<dbReference type="Gene3D" id="2.40.50.100">
    <property type="match status" value="1"/>
</dbReference>
<dbReference type="InterPro" id="IPR050709">
    <property type="entry name" value="Biotin_Carboxyl_Carrier/Decarb"/>
</dbReference>
<organism evidence="3 4">
    <name type="scientific">Streptococcus pseudoporcinus</name>
    <dbReference type="NCBI Taxonomy" id="361101"/>
    <lineage>
        <taxon>Bacteria</taxon>
        <taxon>Bacillati</taxon>
        <taxon>Bacillota</taxon>
        <taxon>Bacilli</taxon>
        <taxon>Lactobacillales</taxon>
        <taxon>Streptococcaceae</taxon>
        <taxon>Streptococcus</taxon>
    </lineage>
</organism>
<dbReference type="PROSITE" id="PS00188">
    <property type="entry name" value="BIOTIN"/>
    <property type="match status" value="1"/>
</dbReference>
<accession>A0A4V6KZV7</accession>
<dbReference type="FunFam" id="2.40.50.100:FF:000003">
    <property type="entry name" value="Acetyl-CoA carboxylase biotin carboxyl carrier protein"/>
    <property type="match status" value="1"/>
</dbReference>
<evidence type="ECO:0000259" key="2">
    <source>
        <dbReference type="PROSITE" id="PS50968"/>
    </source>
</evidence>
<dbReference type="Proteomes" id="UP000304914">
    <property type="component" value="Chromosome"/>
</dbReference>
<dbReference type="PANTHER" id="PTHR45266:SF3">
    <property type="entry name" value="OXALOACETATE DECARBOXYLASE ALPHA CHAIN"/>
    <property type="match status" value="1"/>
</dbReference>
<dbReference type="EC" id="4.1.1.70" evidence="3"/>
<dbReference type="Pfam" id="PF00364">
    <property type="entry name" value="Biotin_lipoyl"/>
    <property type="match status" value="1"/>
</dbReference>
<dbReference type="EMBL" id="LR594035">
    <property type="protein sequence ID" value="VTS14287.1"/>
    <property type="molecule type" value="Genomic_DNA"/>
</dbReference>
<dbReference type="PROSITE" id="PS50968">
    <property type="entry name" value="BIOTINYL_LIPOYL"/>
    <property type="match status" value="1"/>
</dbReference>
<dbReference type="InterPro" id="IPR001882">
    <property type="entry name" value="Biotin_BS"/>
</dbReference>
<gene>
    <name evidence="3" type="primary">gcdC</name>
    <name evidence="3" type="ORF">NCTC5385_00347</name>
</gene>
<dbReference type="SUPFAM" id="SSF51230">
    <property type="entry name" value="Single hybrid motif"/>
    <property type="match status" value="1"/>
</dbReference>
<dbReference type="InterPro" id="IPR011053">
    <property type="entry name" value="Single_hybrid_motif"/>
</dbReference>
<reference evidence="3 4" key="1">
    <citation type="submission" date="2019-05" db="EMBL/GenBank/DDBJ databases">
        <authorList>
            <consortium name="Pathogen Informatics"/>
        </authorList>
    </citation>
    <scope>NUCLEOTIDE SEQUENCE [LARGE SCALE GENOMIC DNA]</scope>
    <source>
        <strain evidence="3 4">NCTC5385</strain>
    </source>
</reference>
<protein>
    <submittedName>
        <fullName evidence="3">Glutaconyl-CoA decarboxylase subunit gamma</fullName>
        <ecNumber evidence="3">4.1.1.70</ecNumber>
    </submittedName>
</protein>
<keyword evidence="3" id="KW-0456">Lyase</keyword>
<evidence type="ECO:0000313" key="3">
    <source>
        <dbReference type="EMBL" id="VTS14287.1"/>
    </source>
</evidence>
<evidence type="ECO:0000256" key="1">
    <source>
        <dbReference type="ARBA" id="ARBA00023267"/>
    </source>
</evidence>
<name>A0A4V6KZV7_9STRE</name>
<dbReference type="CDD" id="cd06850">
    <property type="entry name" value="biotinyl_domain"/>
    <property type="match status" value="1"/>
</dbReference>
<dbReference type="InterPro" id="IPR000089">
    <property type="entry name" value="Biotin_lipoyl"/>
</dbReference>
<feature type="domain" description="Lipoyl-binding" evidence="2">
    <location>
        <begin position="169"/>
        <end position="247"/>
    </location>
</feature>
<sequence length="247" mass="26458">MRLFQGLFGRKGVTSASNNHLSAIETPEKDEWELLPGYIPVESDDPTLVSLIATAIAAGDRPNSQFKVKKIWQRNPELLTVSLIATSIASIDKPDRQLVVKSVYRKKMKFWENNKMLRKFKITIDGKEYMVEMEEIGGAVTPAPVAPSPSPAAPVESATPVAEEKVAPVATPVAPAGADAMASPMPGTILKILVKVGDTVSENQPLMILEAMKMENEIVASQAGTVSAIHVSQGQSVNAGDGLITIN</sequence>
<evidence type="ECO:0000313" key="4">
    <source>
        <dbReference type="Proteomes" id="UP000304914"/>
    </source>
</evidence>
<dbReference type="NCBIfam" id="NF005117">
    <property type="entry name" value="PRK06549.1"/>
    <property type="match status" value="1"/>
</dbReference>
<dbReference type="AlphaFoldDB" id="A0A4V6KZV7"/>